<organism evidence="1 2">
    <name type="scientific">Penstemon smallii</name>
    <dbReference type="NCBI Taxonomy" id="265156"/>
    <lineage>
        <taxon>Eukaryota</taxon>
        <taxon>Viridiplantae</taxon>
        <taxon>Streptophyta</taxon>
        <taxon>Embryophyta</taxon>
        <taxon>Tracheophyta</taxon>
        <taxon>Spermatophyta</taxon>
        <taxon>Magnoliopsida</taxon>
        <taxon>eudicotyledons</taxon>
        <taxon>Gunneridae</taxon>
        <taxon>Pentapetalae</taxon>
        <taxon>asterids</taxon>
        <taxon>lamiids</taxon>
        <taxon>Lamiales</taxon>
        <taxon>Plantaginaceae</taxon>
        <taxon>Cheloneae</taxon>
        <taxon>Penstemon</taxon>
    </lineage>
</organism>
<name>A0ABD3SA23_9LAMI</name>
<keyword evidence="2" id="KW-1185">Reference proteome</keyword>
<accession>A0ABD3SA23</accession>
<evidence type="ECO:0000313" key="1">
    <source>
        <dbReference type="EMBL" id="KAL3821268.1"/>
    </source>
</evidence>
<dbReference type="Proteomes" id="UP001634393">
    <property type="component" value="Unassembled WGS sequence"/>
</dbReference>
<gene>
    <name evidence="1" type="ORF">ACJIZ3_007173</name>
</gene>
<evidence type="ECO:0000313" key="2">
    <source>
        <dbReference type="Proteomes" id="UP001634393"/>
    </source>
</evidence>
<sequence length="178" mass="20903">MRMFTYHLYKKGYLNDAACIPNDTFDFTPFEFSYGREYLKFAAEEFGKDHQEIAKWLYTSDLKSVARFGCPSLCQKSVYAAKYLRRCFRIEEHKVCQKCILKESCKLANKRYKKVDTKLYLVNVIRVLFMYALESTPQQLVVPKKVKISVNRVLEKVIHLSEELSHDDSSVPPSLRHI</sequence>
<dbReference type="EMBL" id="JBJXBP010000007">
    <property type="protein sequence ID" value="KAL3821268.1"/>
    <property type="molecule type" value="Genomic_DNA"/>
</dbReference>
<reference evidence="1 2" key="1">
    <citation type="submission" date="2024-12" db="EMBL/GenBank/DDBJ databases">
        <title>The unique morphological basis and parallel evolutionary history of personate flowers in Penstemon.</title>
        <authorList>
            <person name="Depatie T.H."/>
            <person name="Wessinger C.A."/>
        </authorList>
    </citation>
    <scope>NUCLEOTIDE SEQUENCE [LARGE SCALE GENOMIC DNA]</scope>
    <source>
        <strain evidence="1">WTNN_2</strain>
        <tissue evidence="1">Leaf</tissue>
    </source>
</reference>
<proteinExistence type="predicted"/>
<protein>
    <submittedName>
        <fullName evidence="1">Uncharacterized protein</fullName>
    </submittedName>
</protein>
<dbReference type="AlphaFoldDB" id="A0ABD3SA23"/>
<comment type="caution">
    <text evidence="1">The sequence shown here is derived from an EMBL/GenBank/DDBJ whole genome shotgun (WGS) entry which is preliminary data.</text>
</comment>